<evidence type="ECO:0000256" key="1">
    <source>
        <dbReference type="SAM" id="MobiDB-lite"/>
    </source>
</evidence>
<feature type="region of interest" description="Disordered" evidence="1">
    <location>
        <begin position="157"/>
        <end position="179"/>
    </location>
</feature>
<comment type="caution">
    <text evidence="2">The sequence shown here is derived from an EMBL/GenBank/DDBJ whole genome shotgun (WGS) entry which is preliminary data.</text>
</comment>
<accession>A0A8B6DJD9</accession>
<organism evidence="2 3">
    <name type="scientific">Mytilus galloprovincialis</name>
    <name type="common">Mediterranean mussel</name>
    <dbReference type="NCBI Taxonomy" id="29158"/>
    <lineage>
        <taxon>Eukaryota</taxon>
        <taxon>Metazoa</taxon>
        <taxon>Spiralia</taxon>
        <taxon>Lophotrochozoa</taxon>
        <taxon>Mollusca</taxon>
        <taxon>Bivalvia</taxon>
        <taxon>Autobranchia</taxon>
        <taxon>Pteriomorphia</taxon>
        <taxon>Mytilida</taxon>
        <taxon>Mytiloidea</taxon>
        <taxon>Mytilidae</taxon>
        <taxon>Mytilinae</taxon>
        <taxon>Mytilus</taxon>
    </lineage>
</organism>
<reference evidence="2" key="1">
    <citation type="submission" date="2018-11" db="EMBL/GenBank/DDBJ databases">
        <authorList>
            <person name="Alioto T."/>
            <person name="Alioto T."/>
        </authorList>
    </citation>
    <scope>NUCLEOTIDE SEQUENCE</scope>
</reference>
<proteinExistence type="predicted"/>
<dbReference type="OrthoDB" id="6020705at2759"/>
<evidence type="ECO:0000313" key="3">
    <source>
        <dbReference type="Proteomes" id="UP000596742"/>
    </source>
</evidence>
<sequence>MTDQNKLLERYKTRENRLQQIDSQQHDMLSSVRKDIENLEQSRLVLVEQLKKENTKLSELKKTIKTQTKTAEDILSDEEKHDSFSDINQNSSQKSSHSSSTTTVTNWLISPTNSAKGSTLIEQEKKRLVELKRRAADEGRAQWEERKLREANCKSFNSLESEDSSVASSCETPSEKETT</sequence>
<feature type="compositionally biased region" description="Polar residues" evidence="1">
    <location>
        <begin position="106"/>
        <end position="121"/>
    </location>
</feature>
<feature type="compositionally biased region" description="Low complexity" evidence="1">
    <location>
        <begin position="91"/>
        <end position="105"/>
    </location>
</feature>
<name>A0A8B6DJD9_MYTGA</name>
<keyword evidence="3" id="KW-1185">Reference proteome</keyword>
<feature type="non-terminal residue" evidence="2">
    <location>
        <position position="1"/>
    </location>
</feature>
<protein>
    <submittedName>
        <fullName evidence="2">Uncharacterized protein</fullName>
    </submittedName>
</protein>
<dbReference type="AlphaFoldDB" id="A0A8B6DJD9"/>
<dbReference type="Proteomes" id="UP000596742">
    <property type="component" value="Unassembled WGS sequence"/>
</dbReference>
<dbReference type="EMBL" id="UYJE01003539">
    <property type="protein sequence ID" value="VDI20046.1"/>
    <property type="molecule type" value="Genomic_DNA"/>
</dbReference>
<evidence type="ECO:0000313" key="2">
    <source>
        <dbReference type="EMBL" id="VDI20046.1"/>
    </source>
</evidence>
<gene>
    <name evidence="2" type="ORF">MGAL_10B003570</name>
</gene>
<feature type="region of interest" description="Disordered" evidence="1">
    <location>
        <begin position="67"/>
        <end position="123"/>
    </location>
</feature>